<evidence type="ECO:0000313" key="8">
    <source>
        <dbReference type="EMBL" id="KAF8403095.1"/>
    </source>
</evidence>
<reference evidence="8 9" key="1">
    <citation type="submission" date="2020-04" db="EMBL/GenBank/DDBJ databases">
        <title>Plant Genome Project.</title>
        <authorList>
            <person name="Zhang R.-G."/>
        </authorList>
    </citation>
    <scope>NUCLEOTIDE SEQUENCE [LARGE SCALE GENOMIC DNA]</scope>
    <source>
        <strain evidence="8">YNK0</strain>
        <tissue evidence="8">Leaf</tissue>
    </source>
</reference>
<accession>A0A834ZC07</accession>
<dbReference type="OMA" id="MNICHEQ"/>
<evidence type="ECO:0000256" key="5">
    <source>
        <dbReference type="ARBA" id="ARBA00022801"/>
    </source>
</evidence>
<evidence type="ECO:0000259" key="7">
    <source>
        <dbReference type="PROSITE" id="PS50802"/>
    </source>
</evidence>
<evidence type="ECO:0000256" key="6">
    <source>
        <dbReference type="SAM" id="MobiDB-lite"/>
    </source>
</evidence>
<dbReference type="EC" id="3.4.19.12" evidence="3"/>
<dbReference type="Pfam" id="PF02338">
    <property type="entry name" value="OTU"/>
    <property type="match status" value="1"/>
</dbReference>
<organism evidence="8 9">
    <name type="scientific">Tetracentron sinense</name>
    <name type="common">Spur-leaf</name>
    <dbReference type="NCBI Taxonomy" id="13715"/>
    <lineage>
        <taxon>Eukaryota</taxon>
        <taxon>Viridiplantae</taxon>
        <taxon>Streptophyta</taxon>
        <taxon>Embryophyta</taxon>
        <taxon>Tracheophyta</taxon>
        <taxon>Spermatophyta</taxon>
        <taxon>Magnoliopsida</taxon>
        <taxon>Trochodendrales</taxon>
        <taxon>Trochodendraceae</taxon>
        <taxon>Tetracentron</taxon>
    </lineage>
</organism>
<keyword evidence="9" id="KW-1185">Reference proteome</keyword>
<keyword evidence="5" id="KW-0378">Hydrolase</keyword>
<protein>
    <recommendedName>
        <fullName evidence="3">ubiquitinyl hydrolase 1</fullName>
        <ecNumber evidence="3">3.4.19.12</ecNumber>
    </recommendedName>
</protein>
<evidence type="ECO:0000256" key="2">
    <source>
        <dbReference type="ARBA" id="ARBA00010407"/>
    </source>
</evidence>
<dbReference type="InterPro" id="IPR038765">
    <property type="entry name" value="Papain-like_cys_pep_sf"/>
</dbReference>
<sequence>MTTYYEQDPDVVRWGLHLLDGDSFSYSGCCGTVVEHDADFFNGQSAREDHYCTEHLSVENDEIIAHALQEELSQLAVVEASGSSLAGEENLQASILAQDWLGPSMTNYNSGEETGQEEADDMGPSSSCSSPGEKSYYEGELSYSLELADESALDGEVGKRLYQMVPIPHVLRINGEIPSVDEATSDHQRLLDRLQLYDLVELKIQGDGNCQFRSLSDQFYRTSEHHKFVRQEVINQLKSHPEIYEGCVPMAYGEYLDKMSRTGEWGDHVTLQAAADSYGVKIFIITSFKDTCYIEILPNIQKSKRGKVSRLSIYVVNLGANFNFARDLTPVGNVKLSEKDSVCHIVCSLEGGLSGGTYLPLFCNVMGEIKRVINFTATATLRPYLYMSSSWSKTTFF</sequence>
<evidence type="ECO:0000313" key="9">
    <source>
        <dbReference type="Proteomes" id="UP000655225"/>
    </source>
</evidence>
<dbReference type="PROSITE" id="PS50802">
    <property type="entry name" value="OTU"/>
    <property type="match status" value="1"/>
</dbReference>
<dbReference type="EMBL" id="JABCRI010000007">
    <property type="protein sequence ID" value="KAF8403095.1"/>
    <property type="molecule type" value="Genomic_DNA"/>
</dbReference>
<evidence type="ECO:0000256" key="4">
    <source>
        <dbReference type="ARBA" id="ARBA00022786"/>
    </source>
</evidence>
<dbReference type="OrthoDB" id="415023at2759"/>
<dbReference type="FunFam" id="3.90.70.80:FF:000001">
    <property type="entry name" value="OTU domain-containing protein"/>
    <property type="match status" value="1"/>
</dbReference>
<dbReference type="GO" id="GO:0004843">
    <property type="term" value="F:cysteine-type deubiquitinase activity"/>
    <property type="evidence" value="ECO:0007669"/>
    <property type="project" value="UniProtKB-EC"/>
</dbReference>
<evidence type="ECO:0000256" key="3">
    <source>
        <dbReference type="ARBA" id="ARBA00012759"/>
    </source>
</evidence>
<dbReference type="PANTHER" id="PTHR12419:SF111">
    <property type="entry name" value="OVARIAN TUMOR DOMAIN-CONTAINING DEUBIQUITINATING ENZYME 9"/>
    <property type="match status" value="1"/>
</dbReference>
<keyword evidence="4" id="KW-0833">Ubl conjugation pathway</keyword>
<feature type="domain" description="OTU" evidence="7">
    <location>
        <begin position="199"/>
        <end position="328"/>
    </location>
</feature>
<proteinExistence type="inferred from homology"/>
<comment type="caution">
    <text evidence="8">The sequence shown here is derived from an EMBL/GenBank/DDBJ whole genome shotgun (WGS) entry which is preliminary data.</text>
</comment>
<dbReference type="PANTHER" id="PTHR12419">
    <property type="entry name" value="OTU DOMAIN CONTAINING PROTEIN"/>
    <property type="match status" value="1"/>
</dbReference>
<dbReference type="InterPro" id="IPR050704">
    <property type="entry name" value="Peptidase_C85-like"/>
</dbReference>
<comment type="similarity">
    <text evidence="2">Belongs to the peptidase C85 family.</text>
</comment>
<name>A0A834ZC07_TETSI</name>
<dbReference type="Gene3D" id="3.90.70.80">
    <property type="match status" value="1"/>
</dbReference>
<dbReference type="SUPFAM" id="SSF54001">
    <property type="entry name" value="Cysteine proteinases"/>
    <property type="match status" value="1"/>
</dbReference>
<dbReference type="AlphaFoldDB" id="A0A834ZC07"/>
<dbReference type="CDD" id="cd22751">
    <property type="entry name" value="OTU_plant_OTU9-like"/>
    <property type="match status" value="1"/>
</dbReference>
<dbReference type="InterPro" id="IPR003323">
    <property type="entry name" value="OTU_dom"/>
</dbReference>
<gene>
    <name evidence="8" type="ORF">HHK36_011189</name>
</gene>
<evidence type="ECO:0000256" key="1">
    <source>
        <dbReference type="ARBA" id="ARBA00000707"/>
    </source>
</evidence>
<feature type="region of interest" description="Disordered" evidence="6">
    <location>
        <begin position="106"/>
        <end position="134"/>
    </location>
</feature>
<dbReference type="GO" id="GO:0016579">
    <property type="term" value="P:protein deubiquitination"/>
    <property type="evidence" value="ECO:0007669"/>
    <property type="project" value="TreeGrafter"/>
</dbReference>
<dbReference type="Proteomes" id="UP000655225">
    <property type="component" value="Unassembled WGS sequence"/>
</dbReference>
<comment type="catalytic activity">
    <reaction evidence="1">
        <text>Thiol-dependent hydrolysis of ester, thioester, amide, peptide and isopeptide bonds formed by the C-terminal Gly of ubiquitin (a 76-residue protein attached to proteins as an intracellular targeting signal).</text>
        <dbReference type="EC" id="3.4.19.12"/>
    </reaction>
</comment>